<dbReference type="AlphaFoldDB" id="A0A0H4QKK5"/>
<gene>
    <name evidence="2" type="ORF">ABM34_06645</name>
</gene>
<dbReference type="OrthoDB" id="2294419at2"/>
<proteinExistence type="predicted"/>
<dbReference type="PATRIC" id="fig|1007676.4.peg.1321"/>
<dbReference type="EMBL" id="CP012034">
    <property type="protein sequence ID" value="AKP67248.1"/>
    <property type="molecule type" value="Genomic_DNA"/>
</dbReference>
<keyword evidence="3" id="KW-1185">Reference proteome</keyword>
<evidence type="ECO:0000256" key="1">
    <source>
        <dbReference type="SAM" id="SignalP"/>
    </source>
</evidence>
<dbReference type="KEGG" id="lgn:ABM34_06645"/>
<reference evidence="3" key="1">
    <citation type="submission" date="2015-07" db="EMBL/GenBank/DDBJ databases">
        <title>Lactobacillus ginsenosidimutans/EMML 3141/ whole genome sequencing.</title>
        <authorList>
            <person name="Kim M.K."/>
            <person name="Im W.-T."/>
            <person name="Srinivasan S."/>
            <person name="Lee J.-J."/>
        </authorList>
    </citation>
    <scope>NUCLEOTIDE SEQUENCE [LARGE SCALE GENOMIC DNA]</scope>
    <source>
        <strain evidence="3">EMML 3041</strain>
    </source>
</reference>
<organism evidence="2 3">
    <name type="scientific">Companilactobacillus ginsenosidimutans</name>
    <dbReference type="NCBI Taxonomy" id="1007676"/>
    <lineage>
        <taxon>Bacteria</taxon>
        <taxon>Bacillati</taxon>
        <taxon>Bacillota</taxon>
        <taxon>Bacilli</taxon>
        <taxon>Lactobacillales</taxon>
        <taxon>Lactobacillaceae</taxon>
        <taxon>Companilactobacillus</taxon>
    </lineage>
</organism>
<feature type="chain" id="PRO_5039725414" description="Surface layer protein A domain-containing protein" evidence="1">
    <location>
        <begin position="23"/>
        <end position="525"/>
    </location>
</feature>
<evidence type="ECO:0000313" key="2">
    <source>
        <dbReference type="EMBL" id="AKP67248.1"/>
    </source>
</evidence>
<protein>
    <recommendedName>
        <fullName evidence="4">Surface layer protein A domain-containing protein</fullName>
    </recommendedName>
</protein>
<keyword evidence="1" id="KW-0732">Signal</keyword>
<dbReference type="Proteomes" id="UP000036106">
    <property type="component" value="Chromosome"/>
</dbReference>
<dbReference type="RefSeq" id="WP_048704433.1">
    <property type="nucleotide sequence ID" value="NZ_CP012034.1"/>
</dbReference>
<accession>A0A0H4QKK5</accession>
<evidence type="ECO:0000313" key="3">
    <source>
        <dbReference type="Proteomes" id="UP000036106"/>
    </source>
</evidence>
<sequence>MKKGIKYAGIAAATLLTLAPVAAPVVGAGTQTVQAAAETPATKVTLNTPATDTDKVDLFMSQYKNGKLSGIQLKTLVQQAVAGDFYQKDVMHDAFDADAAASAFNKDLRDHTIDNLWTNTSVKVSLLDANGAQLNKHDLKKIYKFGTGSEATVTPEAVRVQFDMTYVQKTDDKNQIKHNVKDFTFTNRDDVTPAEDTHEVKTLNASFENPLMVKSGSKTVNATLSTSAKINLSDQTGKEVKHDSVEISDIYKNKKAAINKSQETDDKLNDNVFGAKGNTYYQAVDVTISAKQLGFIDGTTTANSLNAIVNNYLAGEDGYAIKINGENAKSYEYKYDKGDDTANPSLTISYLRQVKVGDPASDWKVEDIDGIVTVGDKVASMVNTKNETVKNRSLGEDTAWRNDKKRTNSNGDVQYRVSTDEWVDAKKVSYIAKDENIDGNGNTTSPEISFTDVKDVKGKMVVKLDNAKMVYNLSKSNGKAATRGIAGDSSWLVDKTAKNSDGDTVYRVSTDEWLTAGEGLTVITD</sequence>
<name>A0A0H4QKK5_9LACO</name>
<evidence type="ECO:0008006" key="4">
    <source>
        <dbReference type="Google" id="ProtNLM"/>
    </source>
</evidence>
<feature type="signal peptide" evidence="1">
    <location>
        <begin position="1"/>
        <end position="22"/>
    </location>
</feature>